<dbReference type="Proteomes" id="UP001189429">
    <property type="component" value="Unassembled WGS sequence"/>
</dbReference>
<feature type="signal peptide" evidence="2">
    <location>
        <begin position="1"/>
        <end position="30"/>
    </location>
</feature>
<proteinExistence type="predicted"/>
<evidence type="ECO:0008006" key="5">
    <source>
        <dbReference type="Google" id="ProtNLM"/>
    </source>
</evidence>
<feature type="compositionally biased region" description="Basic residues" evidence="1">
    <location>
        <begin position="210"/>
        <end position="220"/>
    </location>
</feature>
<keyword evidence="2" id="KW-0732">Signal</keyword>
<name>A0ABN9XL46_9DINO</name>
<evidence type="ECO:0000313" key="3">
    <source>
        <dbReference type="EMBL" id="CAK0900561.1"/>
    </source>
</evidence>
<feature type="chain" id="PRO_5045157493" description="Protein kinase domain-containing protein" evidence="2">
    <location>
        <begin position="31"/>
        <end position="620"/>
    </location>
</feature>
<feature type="region of interest" description="Disordered" evidence="1">
    <location>
        <begin position="203"/>
        <end position="233"/>
    </location>
</feature>
<sequence>MAPSPRGSCGHVRWIVLAVAVLGLLFTRQGGLYPKTLWVCSGAESAGDCFGHSAGSKSAIMPRLVSIIQPGDAVEELRRGARRLDFDEAMPAARRHYCPVPGCPRAVPVSSPGWLSLAAMRPHLHQHAFGRLQGDIPSEFLSSHGLTQCEARDSDAAKIALPRPIHAAAAAQVFGASHLGVGAKLGCEAIVDTVRAWLSRNPTCSEPRRARPQQRSRRSRQVSSVGRDPEMAPTLGTVGGLVLQKQQHAAVGWASGSRAPEAFSRLFPGELELRAFYYLDEWCDGRDSPDRVGILQPAQTPPGRIGLELIPSTCEVVPAARDHPLRSEAFPGFARHADGNFKLLGAAFGTDSLCTSRAIERGGQAADLLAQVQDVEHCQEGLLLMRACASFCKLAHSARRQWFRREPAQACGHLAASGEALHFACTPGLRGDFLERSAVAGGAAITAHGHSKRSFKDADNERSTAGFEFTPVTLESHGGGWSPLARGVLQDRNTCQIRCELATKLEGKPRAIRIWLGVALLQDYPWTSTKANDCQMFDYVSSNGLQKFLQKRKLRKGGPGQLADALSVGFVELLKGLTNFDPEQRFSLGETTGPSAQRRSVWTCRWLQGMTPDDGWNGKC</sequence>
<organism evidence="3 4">
    <name type="scientific">Prorocentrum cordatum</name>
    <dbReference type="NCBI Taxonomy" id="2364126"/>
    <lineage>
        <taxon>Eukaryota</taxon>
        <taxon>Sar</taxon>
        <taxon>Alveolata</taxon>
        <taxon>Dinophyceae</taxon>
        <taxon>Prorocentrales</taxon>
        <taxon>Prorocentraceae</taxon>
        <taxon>Prorocentrum</taxon>
    </lineage>
</organism>
<gene>
    <name evidence="3" type="ORF">PCOR1329_LOCUS77805</name>
</gene>
<evidence type="ECO:0000256" key="1">
    <source>
        <dbReference type="SAM" id="MobiDB-lite"/>
    </source>
</evidence>
<protein>
    <recommendedName>
        <fullName evidence="5">Protein kinase domain-containing protein</fullName>
    </recommendedName>
</protein>
<reference evidence="3" key="1">
    <citation type="submission" date="2023-10" db="EMBL/GenBank/DDBJ databases">
        <authorList>
            <person name="Chen Y."/>
            <person name="Shah S."/>
            <person name="Dougan E. K."/>
            <person name="Thang M."/>
            <person name="Chan C."/>
        </authorList>
    </citation>
    <scope>NUCLEOTIDE SEQUENCE [LARGE SCALE GENOMIC DNA]</scope>
</reference>
<evidence type="ECO:0000256" key="2">
    <source>
        <dbReference type="SAM" id="SignalP"/>
    </source>
</evidence>
<accession>A0ABN9XL46</accession>
<evidence type="ECO:0000313" key="4">
    <source>
        <dbReference type="Proteomes" id="UP001189429"/>
    </source>
</evidence>
<keyword evidence="4" id="KW-1185">Reference proteome</keyword>
<dbReference type="EMBL" id="CAUYUJ010020802">
    <property type="protein sequence ID" value="CAK0900561.1"/>
    <property type="molecule type" value="Genomic_DNA"/>
</dbReference>
<comment type="caution">
    <text evidence="3">The sequence shown here is derived from an EMBL/GenBank/DDBJ whole genome shotgun (WGS) entry which is preliminary data.</text>
</comment>